<evidence type="ECO:0000313" key="3">
    <source>
        <dbReference type="Proteomes" id="UP000193944"/>
    </source>
</evidence>
<keyword evidence="1" id="KW-0472">Membrane</keyword>
<sequence>MGALKNMKKIFSTPYKAIENRFIPIVNSLNNYLDRWFPQDKWNWRKIAVIWAILQVIVVGTLEVWIAYNYKQQVNSVCKHVESNGKPDEILRYSTADPLSVYHVIFVVALFYQFYLICDTISKSSTLQLIAVTLFSFALAAYSIVQRTQANNGNYYNFFDENKSSTSNDQKNLSPRPKKFEIAIIILSFLFSFGWIIISLRLYKVFGWNVFKQLGADIDVKNRLKLYHIFLTLLKIDFFFFIAFAMQFLVFTVAFIKNNPVVKIINLCLIVLVFIMPFFGFGATKKENYRLMSMFLLMLSVSIGYMTYSTVDIIVDMINGVKDENTGFCETCRYRNCQNSLLVACIFSMIISFVTFGLALVNFKNFPKGLKKDKSIRMYNNFFI</sequence>
<evidence type="ECO:0000313" key="2">
    <source>
        <dbReference type="EMBL" id="ORX82003.1"/>
    </source>
</evidence>
<feature type="transmembrane region" description="Helical" evidence="1">
    <location>
        <begin position="47"/>
        <end position="68"/>
    </location>
</feature>
<feature type="transmembrane region" description="Helical" evidence="1">
    <location>
        <begin position="182"/>
        <end position="203"/>
    </location>
</feature>
<dbReference type="OrthoDB" id="2448307at2759"/>
<dbReference type="AlphaFoldDB" id="A0A1Y1X8C3"/>
<accession>A0A1Y1X8C3</accession>
<dbReference type="GO" id="GO:0005794">
    <property type="term" value="C:Golgi apparatus"/>
    <property type="evidence" value="ECO:0007669"/>
    <property type="project" value="TreeGrafter"/>
</dbReference>
<evidence type="ECO:0000256" key="1">
    <source>
        <dbReference type="SAM" id="Phobius"/>
    </source>
</evidence>
<feature type="transmembrane region" description="Helical" evidence="1">
    <location>
        <begin position="125"/>
        <end position="145"/>
    </location>
</feature>
<organism evidence="2 3">
    <name type="scientific">Anaeromyces robustus</name>
    <dbReference type="NCBI Taxonomy" id="1754192"/>
    <lineage>
        <taxon>Eukaryota</taxon>
        <taxon>Fungi</taxon>
        <taxon>Fungi incertae sedis</taxon>
        <taxon>Chytridiomycota</taxon>
        <taxon>Chytridiomycota incertae sedis</taxon>
        <taxon>Neocallimastigomycetes</taxon>
        <taxon>Neocallimastigales</taxon>
        <taxon>Neocallimastigaceae</taxon>
        <taxon>Anaeromyces</taxon>
    </lineage>
</organism>
<proteinExistence type="predicted"/>
<reference evidence="2 3" key="2">
    <citation type="submission" date="2016-08" db="EMBL/GenBank/DDBJ databases">
        <title>Pervasive Adenine N6-methylation of Active Genes in Fungi.</title>
        <authorList>
            <consortium name="DOE Joint Genome Institute"/>
            <person name="Mondo S.J."/>
            <person name="Dannebaum R.O."/>
            <person name="Kuo R.C."/>
            <person name="Labutti K."/>
            <person name="Haridas S."/>
            <person name="Kuo A."/>
            <person name="Salamov A."/>
            <person name="Ahrendt S.R."/>
            <person name="Lipzen A."/>
            <person name="Sullivan W."/>
            <person name="Andreopoulos W.B."/>
            <person name="Clum A."/>
            <person name="Lindquist E."/>
            <person name="Daum C."/>
            <person name="Ramamoorthy G.K."/>
            <person name="Gryganskyi A."/>
            <person name="Culley D."/>
            <person name="Magnuson J.K."/>
            <person name="James T.Y."/>
            <person name="O'Malley M.A."/>
            <person name="Stajich J.E."/>
            <person name="Spatafora J.W."/>
            <person name="Visel A."/>
            <person name="Grigoriev I.V."/>
        </authorList>
    </citation>
    <scope>NUCLEOTIDE SEQUENCE [LARGE SCALE GENOMIC DNA]</scope>
    <source>
        <strain evidence="2 3">S4</strain>
    </source>
</reference>
<protein>
    <submittedName>
        <fullName evidence="2">Uncharacterized protein</fullName>
    </submittedName>
</protein>
<keyword evidence="1" id="KW-1133">Transmembrane helix</keyword>
<dbReference type="PANTHER" id="PTHR34391:SF1">
    <property type="entry name" value="UPF0658 GOLGI APPARATUS MEMBRANE PROTEIN C1952.10C-RELATED"/>
    <property type="match status" value="1"/>
</dbReference>
<keyword evidence="1" id="KW-0812">Transmembrane</keyword>
<feature type="transmembrane region" description="Helical" evidence="1">
    <location>
        <begin position="229"/>
        <end position="256"/>
    </location>
</feature>
<dbReference type="InterPro" id="IPR040410">
    <property type="entry name" value="UPF0658_Golgi"/>
</dbReference>
<dbReference type="Proteomes" id="UP000193944">
    <property type="component" value="Unassembled WGS sequence"/>
</dbReference>
<dbReference type="EMBL" id="MCFG01000105">
    <property type="protein sequence ID" value="ORX82003.1"/>
    <property type="molecule type" value="Genomic_DNA"/>
</dbReference>
<comment type="caution">
    <text evidence="2">The sequence shown here is derived from an EMBL/GenBank/DDBJ whole genome shotgun (WGS) entry which is preliminary data.</text>
</comment>
<gene>
    <name evidence="2" type="ORF">BCR32DRAFT_279242</name>
</gene>
<keyword evidence="3" id="KW-1185">Reference proteome</keyword>
<dbReference type="PANTHER" id="PTHR34391">
    <property type="entry name" value="UPF0658 GOLGI APPARATUS MEMBRANE PROTEIN C1952.10C-RELATED"/>
    <property type="match status" value="1"/>
</dbReference>
<feature type="transmembrane region" description="Helical" evidence="1">
    <location>
        <begin position="99"/>
        <end position="118"/>
    </location>
</feature>
<name>A0A1Y1X8C3_9FUNG</name>
<feature type="transmembrane region" description="Helical" evidence="1">
    <location>
        <begin position="295"/>
        <end position="315"/>
    </location>
</feature>
<reference evidence="2 3" key="1">
    <citation type="submission" date="2016-08" db="EMBL/GenBank/DDBJ databases">
        <title>A Parts List for Fungal Cellulosomes Revealed by Comparative Genomics.</title>
        <authorList>
            <consortium name="DOE Joint Genome Institute"/>
            <person name="Haitjema C.H."/>
            <person name="Gilmore S.P."/>
            <person name="Henske J.K."/>
            <person name="Solomon K.V."/>
            <person name="De Groot R."/>
            <person name="Kuo A."/>
            <person name="Mondo S.J."/>
            <person name="Salamov A.A."/>
            <person name="Labutti K."/>
            <person name="Zhao Z."/>
            <person name="Chiniquy J."/>
            <person name="Barry K."/>
            <person name="Brewer H.M."/>
            <person name="Purvine S.O."/>
            <person name="Wright A.T."/>
            <person name="Boxma B."/>
            <person name="Van Alen T."/>
            <person name="Hackstein J.H."/>
            <person name="Baker S.E."/>
            <person name="Grigoriev I.V."/>
            <person name="O'Malley M.A."/>
        </authorList>
    </citation>
    <scope>NUCLEOTIDE SEQUENCE [LARGE SCALE GENOMIC DNA]</scope>
    <source>
        <strain evidence="2 3">S4</strain>
    </source>
</reference>
<feature type="transmembrane region" description="Helical" evidence="1">
    <location>
        <begin position="341"/>
        <end position="363"/>
    </location>
</feature>
<feature type="transmembrane region" description="Helical" evidence="1">
    <location>
        <begin position="262"/>
        <end position="283"/>
    </location>
</feature>